<evidence type="ECO:0000313" key="12">
    <source>
        <dbReference type="EMBL" id="MFD2143538.1"/>
    </source>
</evidence>
<comment type="subcellular location">
    <subcellularLocation>
        <location evidence="1">Membrane</location>
        <topology evidence="1">Multi-pass membrane protein</topology>
    </subcellularLocation>
</comment>
<comment type="caution">
    <text evidence="12">The sequence shown here is derived from an EMBL/GenBank/DDBJ whole genome shotgun (WGS) entry which is preliminary data.</text>
</comment>
<evidence type="ECO:0000256" key="6">
    <source>
        <dbReference type="ARBA" id="ARBA00022729"/>
    </source>
</evidence>
<keyword evidence="10 12" id="KW-0449">Lipoprotein</keyword>
<dbReference type="InterPro" id="IPR031381">
    <property type="entry name" value="YtcA"/>
</dbReference>
<evidence type="ECO:0000256" key="9">
    <source>
        <dbReference type="ARBA" id="ARBA00023139"/>
    </source>
</evidence>
<feature type="transmembrane region" description="Helical" evidence="11">
    <location>
        <begin position="54"/>
        <end position="73"/>
    </location>
</feature>
<organism evidence="12 13">
    <name type="scientific">Ancylobacter oerskovii</name>
    <dbReference type="NCBI Taxonomy" id="459519"/>
    <lineage>
        <taxon>Bacteria</taxon>
        <taxon>Pseudomonadati</taxon>
        <taxon>Pseudomonadota</taxon>
        <taxon>Alphaproteobacteria</taxon>
        <taxon>Hyphomicrobiales</taxon>
        <taxon>Xanthobacteraceae</taxon>
        <taxon>Ancylobacter</taxon>
    </lineage>
</organism>
<keyword evidence="9" id="KW-0564">Palmitate</keyword>
<evidence type="ECO:0000256" key="11">
    <source>
        <dbReference type="SAM" id="Phobius"/>
    </source>
</evidence>
<evidence type="ECO:0000256" key="2">
    <source>
        <dbReference type="ARBA" id="ARBA00008208"/>
    </source>
</evidence>
<keyword evidence="5 11" id="KW-0812">Transmembrane</keyword>
<protein>
    <recommendedName>
        <fullName evidence="3">Uncharacterized protein YtcA</fullName>
    </recommendedName>
</protein>
<evidence type="ECO:0000256" key="4">
    <source>
        <dbReference type="ARBA" id="ARBA00022475"/>
    </source>
</evidence>
<evidence type="ECO:0000313" key="13">
    <source>
        <dbReference type="Proteomes" id="UP001597299"/>
    </source>
</evidence>
<keyword evidence="8 11" id="KW-0472">Membrane</keyword>
<evidence type="ECO:0000256" key="3">
    <source>
        <dbReference type="ARBA" id="ARBA00021237"/>
    </source>
</evidence>
<keyword evidence="4" id="KW-1003">Cell membrane</keyword>
<proteinExistence type="inferred from homology"/>
<dbReference type="Pfam" id="PF17090">
    <property type="entry name" value="Ytca"/>
    <property type="match status" value="1"/>
</dbReference>
<gene>
    <name evidence="12" type="ORF">ACFSNC_24400</name>
</gene>
<keyword evidence="7 11" id="KW-1133">Transmembrane helix</keyword>
<keyword evidence="13" id="KW-1185">Reference proteome</keyword>
<comment type="similarity">
    <text evidence="2">Belongs to the YtcA family.</text>
</comment>
<feature type="transmembrane region" description="Helical" evidence="11">
    <location>
        <begin position="20"/>
        <end position="42"/>
    </location>
</feature>
<dbReference type="Proteomes" id="UP001597299">
    <property type="component" value="Unassembled WGS sequence"/>
</dbReference>
<evidence type="ECO:0000256" key="8">
    <source>
        <dbReference type="ARBA" id="ARBA00023136"/>
    </source>
</evidence>
<evidence type="ECO:0000256" key="1">
    <source>
        <dbReference type="ARBA" id="ARBA00004141"/>
    </source>
</evidence>
<evidence type="ECO:0000256" key="10">
    <source>
        <dbReference type="ARBA" id="ARBA00023288"/>
    </source>
</evidence>
<evidence type="ECO:0000256" key="5">
    <source>
        <dbReference type="ARBA" id="ARBA00022692"/>
    </source>
</evidence>
<name>A0ABW4Z5J5_9HYPH</name>
<dbReference type="RefSeq" id="WP_213352850.1">
    <property type="nucleotide sequence ID" value="NZ_JBHUHD010000004.1"/>
</dbReference>
<sequence>MLGGCDARLAPSVPLFGAYFPFWLVCTAAGVIGAVVLRGLFIRIGLDDVLPWRLAVYASLAAAIGFLLALTVYGR</sequence>
<accession>A0ABW4Z5J5</accession>
<dbReference type="EMBL" id="JBHUHD010000004">
    <property type="protein sequence ID" value="MFD2143538.1"/>
    <property type="molecule type" value="Genomic_DNA"/>
</dbReference>
<reference evidence="13" key="1">
    <citation type="journal article" date="2019" name="Int. J. Syst. Evol. Microbiol.">
        <title>The Global Catalogue of Microorganisms (GCM) 10K type strain sequencing project: providing services to taxonomists for standard genome sequencing and annotation.</title>
        <authorList>
            <consortium name="The Broad Institute Genomics Platform"/>
            <consortium name="The Broad Institute Genome Sequencing Center for Infectious Disease"/>
            <person name="Wu L."/>
            <person name="Ma J."/>
        </authorList>
    </citation>
    <scope>NUCLEOTIDE SEQUENCE [LARGE SCALE GENOMIC DNA]</scope>
    <source>
        <strain evidence="13">CCM 7435</strain>
    </source>
</reference>
<keyword evidence="6" id="KW-0732">Signal</keyword>
<evidence type="ECO:0000256" key="7">
    <source>
        <dbReference type="ARBA" id="ARBA00022989"/>
    </source>
</evidence>